<evidence type="ECO:0000313" key="1">
    <source>
        <dbReference type="EMBL" id="KKZ11735.1"/>
    </source>
</evidence>
<protein>
    <submittedName>
        <fullName evidence="1">Uncharacterized protein</fullName>
    </submittedName>
</protein>
<proteinExistence type="predicted"/>
<dbReference type="PATRIC" id="fig|1604020.3.peg.1285"/>
<dbReference type="EMBL" id="JXQG01000042">
    <property type="protein sequence ID" value="KKZ11735.1"/>
    <property type="molecule type" value="Genomic_DNA"/>
</dbReference>
<name>A0A0G2HKA3_9SYNE</name>
<evidence type="ECO:0000313" key="2">
    <source>
        <dbReference type="Proteomes" id="UP000035067"/>
    </source>
</evidence>
<accession>A0A0G2HKA3</accession>
<reference evidence="1 2" key="1">
    <citation type="submission" date="2015-01" db="EMBL/GenBank/DDBJ databases">
        <title>Lifestyle Evolution in Cyanobacterial Symbionts of Sponges.</title>
        <authorList>
            <person name="Burgsdorf I."/>
            <person name="Slaby B.M."/>
            <person name="Handley K.M."/>
            <person name="Haber M."/>
            <person name="Blom J."/>
            <person name="Marshall C.W."/>
            <person name="Gilbert J.A."/>
            <person name="Hentschel U."/>
            <person name="Steindler L."/>
        </authorList>
    </citation>
    <scope>NUCLEOTIDE SEQUENCE [LARGE SCALE GENOMIC DNA]</scope>
    <source>
        <strain evidence="1">SP3</strain>
    </source>
</reference>
<comment type="caution">
    <text evidence="1">The sequence shown here is derived from an EMBL/GenBank/DDBJ whole genome shotgun (WGS) entry which is preliminary data.</text>
</comment>
<sequence length="67" mass="7252">MSASSAPKGRLLIRGAGPFALVGLSWWQEEANQIAQSVHQRHDLRWQPAMGVDNALVLSPPFAPAAF</sequence>
<organism evidence="1 2">
    <name type="scientific">Candidatus Synechococcus spongiarum SP3</name>
    <dbReference type="NCBI Taxonomy" id="1604020"/>
    <lineage>
        <taxon>Bacteria</taxon>
        <taxon>Bacillati</taxon>
        <taxon>Cyanobacteriota</taxon>
        <taxon>Cyanophyceae</taxon>
        <taxon>Synechococcales</taxon>
        <taxon>Synechococcaceae</taxon>
        <taxon>Synechococcus</taxon>
    </lineage>
</organism>
<dbReference type="AlphaFoldDB" id="A0A0G2HKA3"/>
<dbReference type="Proteomes" id="UP000035067">
    <property type="component" value="Unassembled WGS sequence"/>
</dbReference>
<gene>
    <name evidence="1" type="ORF">TE42_07170</name>
</gene>